<evidence type="ECO:0000313" key="1">
    <source>
        <dbReference type="EMBL" id="MEP0866871.1"/>
    </source>
</evidence>
<accession>A0ABV0JW29</accession>
<evidence type="ECO:0008006" key="3">
    <source>
        <dbReference type="Google" id="ProtNLM"/>
    </source>
</evidence>
<organism evidence="1 2">
    <name type="scientific">Funiculus sociatus GB2-A5</name>
    <dbReference type="NCBI Taxonomy" id="2933946"/>
    <lineage>
        <taxon>Bacteria</taxon>
        <taxon>Bacillati</taxon>
        <taxon>Cyanobacteriota</taxon>
        <taxon>Cyanophyceae</taxon>
        <taxon>Coleofasciculales</taxon>
        <taxon>Coleofasciculaceae</taxon>
        <taxon>Funiculus</taxon>
    </lineage>
</organism>
<gene>
    <name evidence="1" type="ORF">NDI37_20680</name>
</gene>
<dbReference type="Gene3D" id="2.30.30.40">
    <property type="entry name" value="SH3 Domains"/>
    <property type="match status" value="1"/>
</dbReference>
<evidence type="ECO:0000313" key="2">
    <source>
        <dbReference type="Proteomes" id="UP001442494"/>
    </source>
</evidence>
<comment type="caution">
    <text evidence="1">The sequence shown here is derived from an EMBL/GenBank/DDBJ whole genome shotgun (WGS) entry which is preliminary data.</text>
</comment>
<dbReference type="Proteomes" id="UP001442494">
    <property type="component" value="Unassembled WGS sequence"/>
</dbReference>
<dbReference type="EMBL" id="JAMPKK010000053">
    <property type="protein sequence ID" value="MEP0866871.1"/>
    <property type="molecule type" value="Genomic_DNA"/>
</dbReference>
<protein>
    <recommendedName>
        <fullName evidence="3">SH3 domain-containing protein</fullName>
    </recommendedName>
</protein>
<keyword evidence="2" id="KW-1185">Reference proteome</keyword>
<name>A0ABV0JW29_9CYAN</name>
<proteinExistence type="predicted"/>
<dbReference type="RefSeq" id="WP_190421476.1">
    <property type="nucleotide sequence ID" value="NZ_JAMPKK010000053.1"/>
</dbReference>
<sequence length="232" mass="24349">MQLGTLKKIGAGLTAFTLLGITLSVAVPQNLAEPSNAGNKFAPRTVAPEQAGGAVSEADTVRQSIKARVGTANALGAGVPGTATDDGRVYNVLSTVNIRSCPSTSCRILRVARPGADVLNDPSGGTQQGNGYTWVRVTYGYTSANVCASGRLQGWMIVNPLAPGTAHVVKSPVNLRRSPCSGQIIKTVPIGTKLNFAVDNNQWNNKWYKITVPGSTPGTLGYVDGWDYVDVY</sequence>
<reference evidence="1 2" key="1">
    <citation type="submission" date="2022-04" db="EMBL/GenBank/DDBJ databases">
        <title>Positive selection, recombination, and allopatry shape intraspecific diversity of widespread and dominant cyanobacteria.</title>
        <authorList>
            <person name="Wei J."/>
            <person name="Shu W."/>
            <person name="Hu C."/>
        </authorList>
    </citation>
    <scope>NUCLEOTIDE SEQUENCE [LARGE SCALE GENOMIC DNA]</scope>
    <source>
        <strain evidence="1 2">GB2-A5</strain>
    </source>
</reference>